<dbReference type="HAMAP" id="MF_01841">
    <property type="entry name" value="Agmatine_deimin"/>
    <property type="match status" value="1"/>
</dbReference>
<comment type="caution">
    <text evidence="3">The sequence shown here is derived from an EMBL/GenBank/DDBJ whole genome shotgun (WGS) entry which is preliminary data.</text>
</comment>
<feature type="active site" description="Amidino-cysteine intermediate" evidence="2">
    <location>
        <position position="353"/>
    </location>
</feature>
<protein>
    <recommendedName>
        <fullName evidence="2">Putative agmatine deiminase</fullName>
        <ecNumber evidence="2">3.5.3.12</ecNumber>
    </recommendedName>
    <alternativeName>
        <fullName evidence="2">Agmatine iminohydrolase</fullName>
    </alternativeName>
</protein>
<dbReference type="InterPro" id="IPR017754">
    <property type="entry name" value="Agmatine_deiminase"/>
</dbReference>
<dbReference type="NCBIfam" id="NF010070">
    <property type="entry name" value="PRK13551.1"/>
    <property type="match status" value="1"/>
</dbReference>
<gene>
    <name evidence="2 3" type="primary">aguA</name>
    <name evidence="3" type="ORF">HWA77_22445</name>
</gene>
<dbReference type="GO" id="GO:0004668">
    <property type="term" value="F:protein-arginine deiminase activity"/>
    <property type="evidence" value="ECO:0007669"/>
    <property type="project" value="InterPro"/>
</dbReference>
<evidence type="ECO:0000256" key="1">
    <source>
        <dbReference type="ARBA" id="ARBA00022801"/>
    </source>
</evidence>
<dbReference type="SUPFAM" id="SSF55909">
    <property type="entry name" value="Pentein"/>
    <property type="match status" value="1"/>
</dbReference>
<dbReference type="PANTHER" id="PTHR31377">
    <property type="entry name" value="AGMATINE DEIMINASE-RELATED"/>
    <property type="match status" value="1"/>
</dbReference>
<dbReference type="Gene3D" id="3.75.10.10">
    <property type="entry name" value="L-arginine/glycine Amidinotransferase, Chain A"/>
    <property type="match status" value="1"/>
</dbReference>
<evidence type="ECO:0000313" key="4">
    <source>
        <dbReference type="Proteomes" id="UP000533429"/>
    </source>
</evidence>
<dbReference type="EC" id="3.5.3.12" evidence="2"/>
<dbReference type="InterPro" id="IPR007466">
    <property type="entry name" value="Peptidyl-Arg-deiminase_porph"/>
</dbReference>
<dbReference type="EMBL" id="JABXOR010001448">
    <property type="protein sequence ID" value="NVP02971.1"/>
    <property type="molecule type" value="Genomic_DNA"/>
</dbReference>
<dbReference type="GO" id="GO:0009446">
    <property type="term" value="P:putrescine biosynthetic process"/>
    <property type="evidence" value="ECO:0007669"/>
    <property type="project" value="InterPro"/>
</dbReference>
<reference evidence="3 4" key="1">
    <citation type="submission" date="2020-06" db="EMBL/GenBank/DDBJ databases">
        <title>Photobacterium damselae subsp. damselae comparative genomics.</title>
        <authorList>
            <person name="Osorio C.R."/>
        </authorList>
    </citation>
    <scope>NUCLEOTIDE SEQUENCE [LARGE SCALE GENOMIC DNA]</scope>
    <source>
        <strain evidence="3 4">TW250/03</strain>
    </source>
</reference>
<dbReference type="GO" id="GO:0047632">
    <property type="term" value="F:agmatine deiminase activity"/>
    <property type="evidence" value="ECO:0007669"/>
    <property type="project" value="UniProtKB-UniRule"/>
</dbReference>
<dbReference type="Pfam" id="PF04371">
    <property type="entry name" value="PAD_porph"/>
    <property type="match status" value="1"/>
</dbReference>
<proteinExistence type="inferred from homology"/>
<evidence type="ECO:0000256" key="2">
    <source>
        <dbReference type="HAMAP-Rule" id="MF_01841"/>
    </source>
</evidence>
<sequence length="364" mass="40844">MEKILTPTEQGFHMPGEHEAHDCIWMAWPERTDNWRYGAKLAQKAFADVAKAIVQTTPVTMIVSAAQYQNARRQLPSEIKVIEMSCDDSWMRDIGPSYVINTNGQRMGIDWEFNAWGGLVDGLYFPWDKDDAVASKICNILGDPSYRAPIILEGGSIHVDGDGTLYTTEECLLHPSRNIDLTKEEIEQHLKESLGVQKVIWLPQGLYNDETNGHVDNIMHVVKPGEVALTWCDNPNDPQYEISRKALDILSTERDAKGRQILVHKLPLPGPLYITEEEAGGIDTSDGMEREIGERLAASYANYLVTNNQIVYPLLDPNHDQDVAMIFSSLYPNYKITGVPAREILLGGGNIHCITQQIPRCNID</sequence>
<comment type="similarity">
    <text evidence="2">Belongs to the agmatine deiminase family.</text>
</comment>
<dbReference type="NCBIfam" id="TIGR03380">
    <property type="entry name" value="agmatine_aguA"/>
    <property type="match status" value="1"/>
</dbReference>
<name>A0A850R7Y0_PHODD</name>
<accession>A0A850R7Y0</accession>
<keyword evidence="1 2" id="KW-0378">Hydrolase</keyword>
<comment type="catalytic activity">
    <reaction evidence="2">
        <text>agmatine + H2O = N-carbamoylputrescine + NH4(+)</text>
        <dbReference type="Rhea" id="RHEA:18037"/>
        <dbReference type="ChEBI" id="CHEBI:15377"/>
        <dbReference type="ChEBI" id="CHEBI:28938"/>
        <dbReference type="ChEBI" id="CHEBI:58145"/>
        <dbReference type="ChEBI" id="CHEBI:58318"/>
        <dbReference type="EC" id="3.5.3.12"/>
    </reaction>
</comment>
<dbReference type="Proteomes" id="UP000533429">
    <property type="component" value="Unassembled WGS sequence"/>
</dbReference>
<evidence type="ECO:0000313" key="3">
    <source>
        <dbReference type="EMBL" id="NVP02971.1"/>
    </source>
</evidence>
<dbReference type="PANTHER" id="PTHR31377:SF0">
    <property type="entry name" value="AGMATINE DEIMINASE-RELATED"/>
    <property type="match status" value="1"/>
</dbReference>
<dbReference type="AlphaFoldDB" id="A0A850R7Y0"/>
<organism evidence="3 4">
    <name type="scientific">Photobacterium damselae subsp. damselae</name>
    <name type="common">Listonella damsela</name>
    <dbReference type="NCBI Taxonomy" id="85581"/>
    <lineage>
        <taxon>Bacteria</taxon>
        <taxon>Pseudomonadati</taxon>
        <taxon>Pseudomonadota</taxon>
        <taxon>Gammaproteobacteria</taxon>
        <taxon>Vibrionales</taxon>
        <taxon>Vibrionaceae</taxon>
        <taxon>Photobacterium</taxon>
    </lineage>
</organism>